<dbReference type="AlphaFoldDB" id="E8X618"/>
<evidence type="ECO:0000259" key="2">
    <source>
        <dbReference type="Pfam" id="PF10135"/>
    </source>
</evidence>
<feature type="region of interest" description="Disordered" evidence="1">
    <location>
        <begin position="62"/>
        <end position="82"/>
    </location>
</feature>
<keyword evidence="4" id="KW-1185">Reference proteome</keyword>
<dbReference type="OrthoDB" id="129894at2"/>
<evidence type="ECO:0000313" key="3">
    <source>
        <dbReference type="EMBL" id="ADW70902.1"/>
    </source>
</evidence>
<feature type="compositionally biased region" description="Polar residues" evidence="1">
    <location>
        <begin position="128"/>
        <end position="139"/>
    </location>
</feature>
<dbReference type="EMBL" id="CP002481">
    <property type="protein sequence ID" value="ADW70902.1"/>
    <property type="molecule type" value="Genomic_DNA"/>
</dbReference>
<protein>
    <recommendedName>
        <fullName evidence="2">Flagellar protein FlgJ N-terminal domain-containing protein</fullName>
    </recommendedName>
</protein>
<dbReference type="KEGG" id="acm:AciX9_4122"/>
<gene>
    <name evidence="3" type="ordered locus">AciX9_4122</name>
</gene>
<evidence type="ECO:0000313" key="4">
    <source>
        <dbReference type="Proteomes" id="UP000000343"/>
    </source>
</evidence>
<name>E8X618_GRATM</name>
<feature type="region of interest" description="Disordered" evidence="1">
    <location>
        <begin position="112"/>
        <end position="139"/>
    </location>
</feature>
<proteinExistence type="predicted"/>
<dbReference type="InterPro" id="IPR019301">
    <property type="entry name" value="Flagellar_prot_FlgJ_N"/>
</dbReference>
<dbReference type="RefSeq" id="WP_013572814.1">
    <property type="nucleotide sequence ID" value="NC_015057.1"/>
</dbReference>
<sequence length="139" mass="14289">MTFDVQSSQFNDLATQSDRLLQRTQAAANASATPSLEDAKITKAGKDFESILLGSWLQQAENSFGSVPGGDEDDDAGSGKDQFQGIAMQAMAGSLTASGGIGIAKMITSHLHSAADSEKAGAHAKPGANSTTISGRKET</sequence>
<organism evidence="4">
    <name type="scientific">Granulicella tundricola (strain ATCC BAA-1859 / DSM 23138 / MP5ACTX9)</name>
    <dbReference type="NCBI Taxonomy" id="1198114"/>
    <lineage>
        <taxon>Bacteria</taxon>
        <taxon>Pseudomonadati</taxon>
        <taxon>Acidobacteriota</taxon>
        <taxon>Terriglobia</taxon>
        <taxon>Terriglobales</taxon>
        <taxon>Acidobacteriaceae</taxon>
        <taxon>Granulicella</taxon>
    </lineage>
</organism>
<accession>E8X618</accession>
<dbReference type="Pfam" id="PF10135">
    <property type="entry name" value="Rod-binding"/>
    <property type="match status" value="1"/>
</dbReference>
<dbReference type="Proteomes" id="UP000000343">
    <property type="component" value="Plasmid pACIX901"/>
</dbReference>
<geneLocation type="plasmid" evidence="3 4">
    <name>pACIX901</name>
</geneLocation>
<reference evidence="4" key="1">
    <citation type="submission" date="2011-01" db="EMBL/GenBank/DDBJ databases">
        <title>Complete sequence of plasmid1 of Acidobacterium sp. MP5ACTX9.</title>
        <authorList>
            <consortium name="US DOE Joint Genome Institute"/>
            <person name="Lucas S."/>
            <person name="Copeland A."/>
            <person name="Lapidus A."/>
            <person name="Cheng J.-F."/>
            <person name="Goodwin L."/>
            <person name="Pitluck S."/>
            <person name="Teshima H."/>
            <person name="Detter J.C."/>
            <person name="Han C."/>
            <person name="Tapia R."/>
            <person name="Land M."/>
            <person name="Hauser L."/>
            <person name="Kyrpides N."/>
            <person name="Ivanova N."/>
            <person name="Ovchinnikova G."/>
            <person name="Pagani I."/>
            <person name="Rawat S.R."/>
            <person name="Mannisto M."/>
            <person name="Haggblom M.M."/>
            <person name="Woyke T."/>
        </authorList>
    </citation>
    <scope>NUCLEOTIDE SEQUENCE [LARGE SCALE GENOMIC DNA]</scope>
    <source>
        <strain evidence="4">MP5ACTX9</strain>
        <plasmid evidence="4">Plasmid pACIX901</plasmid>
    </source>
</reference>
<feature type="domain" description="Flagellar protein FlgJ N-terminal" evidence="2">
    <location>
        <begin position="68"/>
        <end position="108"/>
    </location>
</feature>
<evidence type="ECO:0000256" key="1">
    <source>
        <dbReference type="SAM" id="MobiDB-lite"/>
    </source>
</evidence>
<dbReference type="HOGENOM" id="CLU_1842292_0_0_0"/>
<keyword evidence="3" id="KW-0614">Plasmid</keyword>